<dbReference type="STRING" id="318479.A0A158Q2N7"/>
<evidence type="ECO:0000256" key="2">
    <source>
        <dbReference type="ARBA" id="ARBA00004371"/>
    </source>
</evidence>
<evidence type="ECO:0000256" key="1">
    <source>
        <dbReference type="ARBA" id="ARBA00000829"/>
    </source>
</evidence>
<dbReference type="Pfam" id="PF22666">
    <property type="entry name" value="Glyco_hydro_2_N2"/>
    <property type="match status" value="1"/>
</dbReference>
<dbReference type="AlphaFoldDB" id="A0A158Q2N7"/>
<evidence type="ECO:0000313" key="15">
    <source>
        <dbReference type="Proteomes" id="UP000038040"/>
    </source>
</evidence>
<dbReference type="Gene3D" id="2.60.120.260">
    <property type="entry name" value="Galactose-binding domain-like"/>
    <property type="match status" value="1"/>
</dbReference>
<accession>A0A158Q2N7</accession>
<dbReference type="GO" id="GO:0004567">
    <property type="term" value="F:beta-mannosidase activity"/>
    <property type="evidence" value="ECO:0007669"/>
    <property type="project" value="UniProtKB-EC"/>
</dbReference>
<dbReference type="EC" id="3.2.1.25" evidence="4"/>
<evidence type="ECO:0000256" key="10">
    <source>
        <dbReference type="ARBA" id="ARBA00033445"/>
    </source>
</evidence>
<evidence type="ECO:0000259" key="11">
    <source>
        <dbReference type="Pfam" id="PF00703"/>
    </source>
</evidence>
<evidence type="ECO:0000256" key="5">
    <source>
        <dbReference type="ARBA" id="ARBA00022729"/>
    </source>
</evidence>
<reference evidence="17" key="1">
    <citation type="submission" date="2016-04" db="UniProtKB">
        <authorList>
            <consortium name="WormBaseParasite"/>
        </authorList>
    </citation>
    <scope>IDENTIFICATION</scope>
</reference>
<keyword evidence="8" id="KW-0458">Lysosome</keyword>
<keyword evidence="9" id="KW-0326">Glycosidase</keyword>
<evidence type="ECO:0000313" key="17">
    <source>
        <dbReference type="WBParaSite" id="DME_0000053001-mRNA-1"/>
    </source>
</evidence>
<evidence type="ECO:0000313" key="16">
    <source>
        <dbReference type="Proteomes" id="UP000274756"/>
    </source>
</evidence>
<dbReference type="GO" id="GO:0006516">
    <property type="term" value="P:glycoprotein catabolic process"/>
    <property type="evidence" value="ECO:0007669"/>
    <property type="project" value="TreeGrafter"/>
</dbReference>
<dbReference type="InterPro" id="IPR036156">
    <property type="entry name" value="Beta-gal/glucu_dom_sf"/>
</dbReference>
<keyword evidence="5" id="KW-0732">Signal</keyword>
<dbReference type="Proteomes" id="UP000038040">
    <property type="component" value="Unplaced"/>
</dbReference>
<evidence type="ECO:0000256" key="7">
    <source>
        <dbReference type="ARBA" id="ARBA00023180"/>
    </source>
</evidence>
<dbReference type="InterPro" id="IPR041625">
    <property type="entry name" value="Beta-mannosidase_Ig"/>
</dbReference>
<feature type="domain" description="Glycoside hydrolase family 2 immunoglobulin-like beta-sandwich" evidence="11">
    <location>
        <begin position="219"/>
        <end position="321"/>
    </location>
</feature>
<dbReference type="Gene3D" id="2.60.40.10">
    <property type="entry name" value="Immunoglobulins"/>
    <property type="match status" value="2"/>
</dbReference>
<evidence type="ECO:0000259" key="12">
    <source>
        <dbReference type="Pfam" id="PF17753"/>
    </source>
</evidence>
<evidence type="ECO:0000256" key="8">
    <source>
        <dbReference type="ARBA" id="ARBA00023228"/>
    </source>
</evidence>
<reference evidence="14 16" key="2">
    <citation type="submission" date="2018-11" db="EMBL/GenBank/DDBJ databases">
        <authorList>
            <consortium name="Pathogen Informatics"/>
        </authorList>
    </citation>
    <scope>NUCLEOTIDE SEQUENCE [LARGE SCALE GENOMIC DNA]</scope>
</reference>
<feature type="domain" description="Beta-mannosidase Ig-fold" evidence="12">
    <location>
        <begin position="795"/>
        <end position="863"/>
    </location>
</feature>
<protein>
    <recommendedName>
        <fullName evidence="4">beta-mannosidase</fullName>
        <ecNumber evidence="4">3.2.1.25</ecNumber>
    </recommendedName>
    <alternativeName>
        <fullName evidence="10">Mannanase</fullName>
    </alternativeName>
</protein>
<keyword evidence="7" id="KW-0325">Glycoprotein</keyword>
<comment type="catalytic activity">
    <reaction evidence="1">
        <text>Hydrolysis of terminal, non-reducing beta-D-mannose residues in beta-D-mannosides.</text>
        <dbReference type="EC" id="3.2.1.25"/>
    </reaction>
</comment>
<dbReference type="WBParaSite" id="DME_0000053001-mRNA-1">
    <property type="protein sequence ID" value="DME_0000053001-mRNA-1"/>
    <property type="gene ID" value="DME_0000053001"/>
</dbReference>
<dbReference type="InterPro" id="IPR013783">
    <property type="entry name" value="Ig-like_fold"/>
</dbReference>
<evidence type="ECO:0000256" key="4">
    <source>
        <dbReference type="ARBA" id="ARBA00012754"/>
    </source>
</evidence>
<dbReference type="InterPro" id="IPR017853">
    <property type="entry name" value="GH"/>
</dbReference>
<feature type="domain" description="Beta-mannosidase-like galactose-binding" evidence="13">
    <location>
        <begin position="26"/>
        <end position="203"/>
    </location>
</feature>
<dbReference type="OrthoDB" id="2866996at2759"/>
<dbReference type="SUPFAM" id="SSF49785">
    <property type="entry name" value="Galactose-binding domain-like"/>
    <property type="match status" value="1"/>
</dbReference>
<dbReference type="Gene3D" id="3.20.20.80">
    <property type="entry name" value="Glycosidases"/>
    <property type="match status" value="1"/>
</dbReference>
<dbReference type="PANTHER" id="PTHR43730">
    <property type="entry name" value="BETA-MANNOSIDASE"/>
    <property type="match status" value="1"/>
</dbReference>
<keyword evidence="16" id="KW-1185">Reference proteome</keyword>
<keyword evidence="6" id="KW-0378">Hydrolase</keyword>
<dbReference type="Pfam" id="PF17753">
    <property type="entry name" value="Ig_mannosidase"/>
    <property type="match status" value="1"/>
</dbReference>
<dbReference type="GO" id="GO:0005764">
    <property type="term" value="C:lysosome"/>
    <property type="evidence" value="ECO:0007669"/>
    <property type="project" value="UniProtKB-SubCell"/>
</dbReference>
<comment type="similarity">
    <text evidence="3">Belongs to the glycosyl hydrolase 2 family.</text>
</comment>
<dbReference type="InterPro" id="IPR050887">
    <property type="entry name" value="Beta-mannosidase_GH2"/>
</dbReference>
<evidence type="ECO:0000256" key="9">
    <source>
        <dbReference type="ARBA" id="ARBA00023295"/>
    </source>
</evidence>
<gene>
    <name evidence="14" type="ORF">DME_LOCUS4890</name>
</gene>
<dbReference type="FunFam" id="2.60.120.260:FF:000060">
    <property type="entry name" value="Probable beta-mannosidase"/>
    <property type="match status" value="1"/>
</dbReference>
<dbReference type="PANTHER" id="PTHR43730:SF1">
    <property type="entry name" value="BETA-MANNOSIDASE"/>
    <property type="match status" value="1"/>
</dbReference>
<dbReference type="InterPro" id="IPR008979">
    <property type="entry name" value="Galactose-bd-like_sf"/>
</dbReference>
<dbReference type="FunFam" id="3.20.20.80:FF:000050">
    <property type="entry name" value="Beta-mannosidase B"/>
    <property type="match status" value="1"/>
</dbReference>
<name>A0A158Q2N7_DRAME</name>
<evidence type="ECO:0000256" key="6">
    <source>
        <dbReference type="ARBA" id="ARBA00022801"/>
    </source>
</evidence>
<evidence type="ECO:0000259" key="13">
    <source>
        <dbReference type="Pfam" id="PF22666"/>
    </source>
</evidence>
<dbReference type="InterPro" id="IPR054593">
    <property type="entry name" value="Beta-mannosidase-like_N2"/>
</dbReference>
<comment type="subcellular location">
    <subcellularLocation>
        <location evidence="2">Lysosome</location>
    </subcellularLocation>
</comment>
<dbReference type="EMBL" id="UYYG01001151">
    <property type="protein sequence ID" value="VDN54917.1"/>
    <property type="molecule type" value="Genomic_DNA"/>
</dbReference>
<dbReference type="SUPFAM" id="SSF51445">
    <property type="entry name" value="(Trans)glycosidases"/>
    <property type="match status" value="1"/>
</dbReference>
<dbReference type="Pfam" id="PF00703">
    <property type="entry name" value="Glyco_hydro_2"/>
    <property type="match status" value="1"/>
</dbReference>
<organism evidence="15 17">
    <name type="scientific">Dracunculus medinensis</name>
    <name type="common">Guinea worm</name>
    <dbReference type="NCBI Taxonomy" id="318479"/>
    <lineage>
        <taxon>Eukaryota</taxon>
        <taxon>Metazoa</taxon>
        <taxon>Ecdysozoa</taxon>
        <taxon>Nematoda</taxon>
        <taxon>Chromadorea</taxon>
        <taxon>Rhabditida</taxon>
        <taxon>Spirurina</taxon>
        <taxon>Dracunculoidea</taxon>
        <taxon>Dracunculidae</taxon>
        <taxon>Dracunculus</taxon>
    </lineage>
</organism>
<sequence length="865" mass="100574">MGIFFFSKKYPTTENGYYLDLSNAHWRFRSANNAISGEALVPGDIYTDLFNNNFIPEPLFGENDQKLKWISRTDWYYETAIVMTEELKKLKAVILNVRGLDTFATVYFNEQVILETNNQFVSHIVKLKEWKVGTNKIKIYFVSPVKRASALHHQYMKRNHHVVSPECPPEVYHGDCHVNMIRKAQASFSWDWGPSFPTVGIWQPLSIEGFDTLFIDRFSANVKQIEGHFSVSLDLFAYSAISTNNVKVQFAFPELKIEKTVDATVQANEINHIQSKILVNSSSVELWWPNGRGKQQLYELTVEAYCEGTKITTKSLKIGFRWIELIEDYVKGDEKLGRDFYFKINGVPTYLKGSNWIPLSPFPSRNHSKRLEFLMESTKQANMNVLRVWGGGFYESDEFYELADEKGILIWQDMMFACAMYPTDEKFLKNVRLEVYQQVYRLRHHASILVWAGNNENELGLSSGWFIRYGYPLDKQKEDYILLNKEAIKAVIDKIDDSRRFLYSSPSNGIETDIAGGIFGFPNDERFGDIHFYNEDSDLWKDSSYKTPRCATEYGVQSLPSRKTMLRWIKEKEWYYSSKSMTDRQHHPGGFLALLYMTMSHFPTPAKCRRDTFSNQASRCQALNEVDKMDRLVYFIQMHQAVAVQVQTEHYLIWRGRYDSRGLGNTMCAMIWQLNDIWSGASWSSIDFNLNWKPVHYFARRFFNETILSMHLDNDFHLHLFIVSDSEQRLFNHIVNVEFFSFTHGFQPNFNVTKTLIVEPLSSQEIYLGHIPIEEKKVDMSLLGTVVINDFIQIDRMNYRIELETNAISPLVWLDFSPNATGIFSDNGFTMVEPKKTVYLTLSSFDGQHFVKNNIHVCSLRNCGL</sequence>
<dbReference type="GO" id="GO:0005975">
    <property type="term" value="P:carbohydrate metabolic process"/>
    <property type="evidence" value="ECO:0007669"/>
    <property type="project" value="InterPro"/>
</dbReference>
<dbReference type="InterPro" id="IPR006102">
    <property type="entry name" value="Ig-like_GH2"/>
</dbReference>
<dbReference type="SUPFAM" id="SSF49303">
    <property type="entry name" value="beta-Galactosidase/glucuronidase domain"/>
    <property type="match status" value="1"/>
</dbReference>
<proteinExistence type="inferred from homology"/>
<evidence type="ECO:0000256" key="3">
    <source>
        <dbReference type="ARBA" id="ARBA00007401"/>
    </source>
</evidence>
<dbReference type="Proteomes" id="UP000274756">
    <property type="component" value="Unassembled WGS sequence"/>
</dbReference>
<evidence type="ECO:0000313" key="14">
    <source>
        <dbReference type="EMBL" id="VDN54917.1"/>
    </source>
</evidence>